<organism evidence="1">
    <name type="scientific">uncultured bacterium</name>
    <name type="common">gcode 4</name>
    <dbReference type="NCBI Taxonomy" id="1234023"/>
    <lineage>
        <taxon>Bacteria</taxon>
        <taxon>environmental samples</taxon>
    </lineage>
</organism>
<dbReference type="EMBL" id="AMFJ01034460">
    <property type="protein sequence ID" value="EKD29270.1"/>
    <property type="molecule type" value="Genomic_DNA"/>
</dbReference>
<reference evidence="1" key="1">
    <citation type="journal article" date="2012" name="Science">
        <title>Fermentation, hydrogen, and sulfur metabolism in multiple uncultivated bacterial phyla.</title>
        <authorList>
            <person name="Wrighton K.C."/>
            <person name="Thomas B.C."/>
            <person name="Sharon I."/>
            <person name="Miller C.S."/>
            <person name="Castelle C.J."/>
            <person name="VerBerkmoes N.C."/>
            <person name="Wilkins M.J."/>
            <person name="Hettich R.L."/>
            <person name="Lipton M.S."/>
            <person name="Williams K.H."/>
            <person name="Long P.E."/>
            <person name="Banfield J.F."/>
        </authorList>
    </citation>
    <scope>NUCLEOTIDE SEQUENCE [LARGE SCALE GENOMIC DNA]</scope>
</reference>
<sequence length="286" mass="32047">MQTGLESFGKDMQWNAGLHSDEYQQSSQKLLALETATNSPSSTTTPSQTQSMYSYEYNGIYILDKNGKQTRLFDYTDGVDGTEDLLYLDCDSDGDDDIVYRLGNSLYLKENSKSNPNGEHNTSSPKKLSWQDFLGLDNESSTLAPAPNYFEENFTSSNEINFGFTPAAGVKDNLFRLEYYDYIDRFDRINAWEQSASIHPDSRIHKVDLVPNLLNETVVDTTISGFVGRKNIATFGRATGEGMMTMRKYQMLTSGSSPIIIGADRTIYTDGGGATIEYLREWETAN</sequence>
<proteinExistence type="predicted"/>
<gene>
    <name evidence="1" type="ORF">ACD_78C00460G0001</name>
</gene>
<accession>K1XGA2</accession>
<protein>
    <submittedName>
        <fullName evidence="1">Uncharacterized protein</fullName>
    </submittedName>
</protein>
<dbReference type="AlphaFoldDB" id="K1XGA2"/>
<feature type="non-terminal residue" evidence="1">
    <location>
        <position position="286"/>
    </location>
</feature>
<comment type="caution">
    <text evidence="1">The sequence shown here is derived from an EMBL/GenBank/DDBJ whole genome shotgun (WGS) entry which is preliminary data.</text>
</comment>
<name>K1XGA2_9BACT</name>
<evidence type="ECO:0000313" key="1">
    <source>
        <dbReference type="EMBL" id="EKD29270.1"/>
    </source>
</evidence>